<evidence type="ECO:0000256" key="5">
    <source>
        <dbReference type="ARBA" id="ARBA00023136"/>
    </source>
</evidence>
<dbReference type="CDD" id="cd07984">
    <property type="entry name" value="LPLAT_LABLAT-like"/>
    <property type="match status" value="1"/>
</dbReference>
<evidence type="ECO:0000256" key="3">
    <source>
        <dbReference type="ARBA" id="ARBA00022519"/>
    </source>
</evidence>
<gene>
    <name evidence="8" type="ordered locus">Hneap_2077</name>
</gene>
<proteinExistence type="predicted"/>
<dbReference type="GO" id="GO:0009247">
    <property type="term" value="P:glycolipid biosynthetic process"/>
    <property type="evidence" value="ECO:0007669"/>
    <property type="project" value="UniProtKB-ARBA"/>
</dbReference>
<feature type="transmembrane region" description="Helical" evidence="7">
    <location>
        <begin position="37"/>
        <end position="53"/>
    </location>
</feature>
<keyword evidence="9" id="KW-1185">Reference proteome</keyword>
<keyword evidence="5 7" id="KW-0472">Membrane</keyword>
<evidence type="ECO:0000256" key="1">
    <source>
        <dbReference type="ARBA" id="ARBA00004533"/>
    </source>
</evidence>
<accession>D0KVR5</accession>
<dbReference type="HOGENOM" id="CLU_049421_1_0_6"/>
<dbReference type="PIRSF" id="PIRSF026649">
    <property type="entry name" value="MsbB"/>
    <property type="match status" value="1"/>
</dbReference>
<dbReference type="GO" id="GO:0005886">
    <property type="term" value="C:plasma membrane"/>
    <property type="evidence" value="ECO:0007669"/>
    <property type="project" value="UniProtKB-SubCell"/>
</dbReference>
<protein>
    <submittedName>
        <fullName evidence="8">Lipid A biosynthesis acyltransferase</fullName>
    </submittedName>
</protein>
<evidence type="ECO:0000256" key="6">
    <source>
        <dbReference type="ARBA" id="ARBA00023315"/>
    </source>
</evidence>
<dbReference type="EMBL" id="CP001801">
    <property type="protein sequence ID" value="ACX96895.1"/>
    <property type="molecule type" value="Genomic_DNA"/>
</dbReference>
<evidence type="ECO:0000256" key="2">
    <source>
        <dbReference type="ARBA" id="ARBA00022475"/>
    </source>
</evidence>
<keyword evidence="6 8" id="KW-0012">Acyltransferase</keyword>
<dbReference type="Pfam" id="PF03279">
    <property type="entry name" value="Lip_A_acyltrans"/>
    <property type="match status" value="1"/>
</dbReference>
<sequence>MTKRRTRAPSPDPTALPRQDAIVWEQPFCWSFLCPRYWLVWFFVGILWLLAYLPHGVRRATAFALARLYQRVYPKRRRIVERNLEVCFPDQSAAQRRAWRDAHFQLQAYAVLDLGRLWFRSVAYLKRQTRVSDPDLFERLIHAGGVVLTGHGAGLEWIGHFFTMNMTGSAMYKPFGKNRLLNWLFERGRVRHGARVYPREQGLKPHLRHLRAGQGFFYIADEDLGLGDSVFAPLFGIEKATIPLAGKIAALGKAEIYPALGQLDMASGRYRLLLLPPVKIPTEGSTDAAEAINQALERLIRDDPPQYMWSLKLFKTATSDRADLYVS</sequence>
<dbReference type="AlphaFoldDB" id="D0KVR5"/>
<keyword evidence="7" id="KW-0812">Transmembrane</keyword>
<dbReference type="InterPro" id="IPR004960">
    <property type="entry name" value="LipA_acyltrans"/>
</dbReference>
<evidence type="ECO:0000313" key="9">
    <source>
        <dbReference type="Proteomes" id="UP000009102"/>
    </source>
</evidence>
<keyword evidence="4 8" id="KW-0808">Transferase</keyword>
<dbReference type="OrthoDB" id="9803456at2"/>
<dbReference type="PANTHER" id="PTHR30606">
    <property type="entry name" value="LIPID A BIOSYNTHESIS LAUROYL ACYLTRANSFERASE"/>
    <property type="match status" value="1"/>
</dbReference>
<reference evidence="8 9" key="1">
    <citation type="submission" date="2009-10" db="EMBL/GenBank/DDBJ databases">
        <title>Complete sequence of Halothiobacillus neapolitanus c2.</title>
        <authorList>
            <consortium name="US DOE Joint Genome Institute"/>
            <person name="Lucas S."/>
            <person name="Copeland A."/>
            <person name="Lapidus A."/>
            <person name="Glavina del Rio T."/>
            <person name="Tice H."/>
            <person name="Bruce D."/>
            <person name="Goodwin L."/>
            <person name="Pitluck S."/>
            <person name="Davenport K."/>
            <person name="Brettin T."/>
            <person name="Detter J.C."/>
            <person name="Han C."/>
            <person name="Tapia R."/>
            <person name="Larimer F."/>
            <person name="Land M."/>
            <person name="Hauser L."/>
            <person name="Kyrpides N."/>
            <person name="Mikhailova N."/>
            <person name="Kerfeld C."/>
            <person name="Cannon G."/>
            <person name="Heinhort S."/>
        </authorList>
    </citation>
    <scope>NUCLEOTIDE SEQUENCE [LARGE SCALE GENOMIC DNA]</scope>
    <source>
        <strain evidence="9">ATCC 23641 / c2</strain>
    </source>
</reference>
<dbReference type="STRING" id="555778.Hneap_2077"/>
<evidence type="ECO:0000313" key="8">
    <source>
        <dbReference type="EMBL" id="ACX96895.1"/>
    </source>
</evidence>
<keyword evidence="3" id="KW-0997">Cell inner membrane</keyword>
<keyword evidence="7" id="KW-1133">Transmembrane helix</keyword>
<comment type="subcellular location">
    <subcellularLocation>
        <location evidence="1">Cell inner membrane</location>
    </subcellularLocation>
</comment>
<evidence type="ECO:0000256" key="4">
    <source>
        <dbReference type="ARBA" id="ARBA00022679"/>
    </source>
</evidence>
<dbReference type="Proteomes" id="UP000009102">
    <property type="component" value="Chromosome"/>
</dbReference>
<dbReference type="RefSeq" id="WP_012824927.1">
    <property type="nucleotide sequence ID" value="NC_013422.1"/>
</dbReference>
<keyword evidence="2" id="KW-1003">Cell membrane</keyword>
<dbReference type="GO" id="GO:0016746">
    <property type="term" value="F:acyltransferase activity"/>
    <property type="evidence" value="ECO:0007669"/>
    <property type="project" value="UniProtKB-KW"/>
</dbReference>
<organism evidence="8 9">
    <name type="scientific">Halothiobacillus neapolitanus (strain ATCC 23641 / DSM 15147 / CIP 104769 / NCIMB 8539 / c2)</name>
    <name type="common">Thiobacillus neapolitanus</name>
    <dbReference type="NCBI Taxonomy" id="555778"/>
    <lineage>
        <taxon>Bacteria</taxon>
        <taxon>Pseudomonadati</taxon>
        <taxon>Pseudomonadota</taxon>
        <taxon>Gammaproteobacteria</taxon>
        <taxon>Chromatiales</taxon>
        <taxon>Halothiobacillaceae</taxon>
        <taxon>Halothiobacillus</taxon>
    </lineage>
</organism>
<evidence type="ECO:0000256" key="7">
    <source>
        <dbReference type="SAM" id="Phobius"/>
    </source>
</evidence>
<dbReference type="eggNOG" id="COG1560">
    <property type="taxonomic scope" value="Bacteria"/>
</dbReference>
<name>D0KVR5_HALNC</name>
<dbReference type="KEGG" id="hna:Hneap_2077"/>
<dbReference type="PANTHER" id="PTHR30606:SF4">
    <property type="entry name" value="LIPID A BIOSYNTHESIS MYRISTOYLTRANSFERASE"/>
    <property type="match status" value="1"/>
</dbReference>